<reference evidence="7" key="3">
    <citation type="submission" date="2025-09" db="UniProtKB">
        <authorList>
            <consortium name="Ensembl"/>
        </authorList>
    </citation>
    <scope>IDENTIFICATION</scope>
</reference>
<evidence type="ECO:0000256" key="2">
    <source>
        <dbReference type="ARBA" id="ARBA00022737"/>
    </source>
</evidence>
<reference evidence="7" key="2">
    <citation type="submission" date="2025-08" db="UniProtKB">
        <authorList>
            <consortium name="Ensembl"/>
        </authorList>
    </citation>
    <scope>IDENTIFICATION</scope>
</reference>
<sequence length="976" mass="110482">MHCWGEIPLPTSARNKSTEERSQLERNISAVSAGRETVAFVQKDGKGFFLFQGGNRGDKQKPRAFTLGKDRIRRLSCGESHIVLVSQKGKIFQLNCQESPSIPRSLNLCDKEVIQIACGDYHSIALTKVGQVFCWGQNSSGQLGLGKKVPSTSNPSLLWTLAEIPLARVAAGGGHSFALTLTGVVLAWGRNSKGQLGLGDVENEYFPIAVKSLRQQKTVYISCGEEHTAILTKGGLVFTFGAGQYGQLGHNSVRDELWPRLVAELWGAEVSQIACGRHHTLAYISSLKKVYACGRGEQGQLGSGMTCDQYVPLPVQELEDCYRSHCIERITAGGNQSFVFCSAVQTFKDSCIWTEDIICTLDDKLISKWVSKCDSKSWNTIKREINTIFSSASCLNGSFLKQGHQSMPDKLSVDLSLARLSFEKLAKEEKVMNKVESVVIEKLVPSLLPLVAGTEGHGVYLILPELMRVMTTHENCRDLSFAFASAVLRLHPPCLATLEDIWSKLPDTFFKSLVKVFHTVSTRYLHQICTKMWTQCSENWDLFTKTVEVLQKLYEVNLRAGRKIDDKNFYISEVKLLFQTFNKIHPESMMLLVKNGLMCVYSLTAYPCILDMDTKCLLFKSYIYIVIEQNAYHPIRHNNLFVNRSSLLTDTIKQLRDVPRNYSWPLQVKFAEEYGIDYGGVSQEFFSIAAKELHSARPTMFQFFEDSRLVWFISNGCDLDMFYLLGVLYGMALYNFCIMNLQFPVALFKKLLGIPTTLEDLEELSPVEACGLKDLLAEDEDFVEELYLDFTARGHELVPCGREIPVTKYNRQQYVDAYVHYVFNTSVQKEFDNFSKGFSAGCPNTKWKMFLPGELMAFLTGNINYEWEELRKNAKYKSYEPTDENIQNFWSVFTELSEQQKKNFLSYMTGSDRLPVGGLSRLHLTIANANKADPDIYYPVASTCYSILYLPNYSSIDILREKFLHAIKFYEEFGEA</sequence>
<dbReference type="Gene3D" id="3.90.1750.10">
    <property type="entry name" value="Hect, E3 ligase catalytic domains"/>
    <property type="match status" value="1"/>
</dbReference>
<name>A0A8C9V3K2_SCLFO</name>
<dbReference type="Gene3D" id="3.30.2160.10">
    <property type="entry name" value="Hect, E3 ligase catalytic domain"/>
    <property type="match status" value="1"/>
</dbReference>
<proteinExistence type="predicted"/>
<dbReference type="Pfam" id="PF00632">
    <property type="entry name" value="HECT"/>
    <property type="match status" value="1"/>
</dbReference>
<accession>A0A8C9V3K2</accession>
<dbReference type="InterPro" id="IPR009091">
    <property type="entry name" value="RCC1/BLIP-II"/>
</dbReference>
<dbReference type="GO" id="GO:0005737">
    <property type="term" value="C:cytoplasm"/>
    <property type="evidence" value="ECO:0007669"/>
    <property type="project" value="TreeGrafter"/>
</dbReference>
<dbReference type="PANTHER" id="PTHR45622">
    <property type="entry name" value="UBIQUITIN-PROTEIN LIGASE E3A-RELATED"/>
    <property type="match status" value="1"/>
</dbReference>
<keyword evidence="2" id="KW-0677">Repeat</keyword>
<feature type="repeat" description="RCC1" evidence="5">
    <location>
        <begin position="235"/>
        <end position="286"/>
    </location>
</feature>
<dbReference type="InterPro" id="IPR000569">
    <property type="entry name" value="HECT_dom"/>
</dbReference>
<feature type="repeat" description="RCC1" evidence="5">
    <location>
        <begin position="288"/>
        <end position="343"/>
    </location>
</feature>
<dbReference type="RefSeq" id="XP_018611659.2">
    <property type="nucleotide sequence ID" value="XM_018756143.2"/>
</dbReference>
<dbReference type="PRINTS" id="PR00633">
    <property type="entry name" value="RCCNDNSATION"/>
</dbReference>
<evidence type="ECO:0000259" key="6">
    <source>
        <dbReference type="PROSITE" id="PS50237"/>
    </source>
</evidence>
<feature type="repeat" description="RCC1" evidence="5">
    <location>
        <begin position="183"/>
        <end position="234"/>
    </location>
</feature>
<dbReference type="FunFam" id="3.30.2410.10:FF:000003">
    <property type="entry name" value="probable E3 ubiquitin-protein ligase HERC4 isoform X1"/>
    <property type="match status" value="1"/>
</dbReference>
<keyword evidence="8" id="KW-1185">Reference proteome</keyword>
<feature type="active site" description="Glycyl thioester intermediate" evidence="4">
    <location>
        <position position="944"/>
    </location>
</feature>
<dbReference type="InterPro" id="IPR051709">
    <property type="entry name" value="Ub-ligase/GTPase-reg"/>
</dbReference>
<dbReference type="Ensembl" id="ENSSFOT00015021301.2">
    <property type="protein sequence ID" value="ENSSFOP00015021066.2"/>
    <property type="gene ID" value="ENSSFOG00015013565.2"/>
</dbReference>
<evidence type="ECO:0000256" key="3">
    <source>
        <dbReference type="ARBA" id="ARBA00022786"/>
    </source>
</evidence>
<evidence type="ECO:0000256" key="4">
    <source>
        <dbReference type="PROSITE-ProRule" id="PRU00104"/>
    </source>
</evidence>
<dbReference type="Gene3D" id="3.30.2410.10">
    <property type="entry name" value="Hect, E3 ligase catalytic domain"/>
    <property type="match status" value="1"/>
</dbReference>
<dbReference type="PROSITE" id="PS00626">
    <property type="entry name" value="RCC1_2"/>
    <property type="match status" value="3"/>
</dbReference>
<dbReference type="InterPro" id="IPR000408">
    <property type="entry name" value="Reg_chr_condens"/>
</dbReference>
<keyword evidence="3 4" id="KW-0833">Ubl conjugation pathway</keyword>
<dbReference type="GeneID" id="108936639"/>
<organism evidence="7 8">
    <name type="scientific">Scleropages formosus</name>
    <name type="common">Asian bonytongue</name>
    <name type="synonym">Osteoglossum formosum</name>
    <dbReference type="NCBI Taxonomy" id="113540"/>
    <lineage>
        <taxon>Eukaryota</taxon>
        <taxon>Metazoa</taxon>
        <taxon>Chordata</taxon>
        <taxon>Craniata</taxon>
        <taxon>Vertebrata</taxon>
        <taxon>Euteleostomi</taxon>
        <taxon>Actinopterygii</taxon>
        <taxon>Neopterygii</taxon>
        <taxon>Teleostei</taxon>
        <taxon>Osteoglossocephala</taxon>
        <taxon>Osteoglossomorpha</taxon>
        <taxon>Osteoglossiformes</taxon>
        <taxon>Osteoglossidae</taxon>
        <taxon>Scleropages</taxon>
    </lineage>
</organism>
<keyword evidence="1" id="KW-0808">Transferase</keyword>
<dbReference type="GO" id="GO:0061630">
    <property type="term" value="F:ubiquitin protein ligase activity"/>
    <property type="evidence" value="ECO:0007669"/>
    <property type="project" value="TreeGrafter"/>
</dbReference>
<dbReference type="InterPro" id="IPR058923">
    <property type="entry name" value="RCC1-like_dom"/>
</dbReference>
<dbReference type="Proteomes" id="UP000694397">
    <property type="component" value="Chromosome 3"/>
</dbReference>
<reference evidence="7 8" key="1">
    <citation type="submission" date="2019-04" db="EMBL/GenBank/DDBJ databases">
        <authorList>
            <consortium name="Wellcome Sanger Institute Data Sharing"/>
        </authorList>
    </citation>
    <scope>NUCLEOTIDE SEQUENCE [LARGE SCALE GENOMIC DNA]</scope>
</reference>
<evidence type="ECO:0000256" key="5">
    <source>
        <dbReference type="PROSITE-ProRule" id="PRU00235"/>
    </source>
</evidence>
<dbReference type="Pfam" id="PF25390">
    <property type="entry name" value="WD40_RLD"/>
    <property type="match status" value="1"/>
</dbReference>
<dbReference type="GeneTree" id="ENSGT00940000163989"/>
<evidence type="ECO:0000256" key="1">
    <source>
        <dbReference type="ARBA" id="ARBA00022679"/>
    </source>
</evidence>
<dbReference type="PANTHER" id="PTHR45622:SF73">
    <property type="entry name" value="E3 UBIQUITIN-PROTEIN LIGASE HERC4-LIKE ISOFORM X1-RELATED"/>
    <property type="match status" value="1"/>
</dbReference>
<feature type="domain" description="HECT" evidence="6">
    <location>
        <begin position="654"/>
        <end position="976"/>
    </location>
</feature>
<dbReference type="SUPFAM" id="SSF56204">
    <property type="entry name" value="Hect, E3 ligase catalytic domain"/>
    <property type="match status" value="1"/>
</dbReference>
<evidence type="ECO:0000313" key="8">
    <source>
        <dbReference type="Proteomes" id="UP000694397"/>
    </source>
</evidence>
<gene>
    <name evidence="7" type="primary">LOC108936639</name>
</gene>
<dbReference type="GO" id="GO:0016567">
    <property type="term" value="P:protein ubiquitination"/>
    <property type="evidence" value="ECO:0007669"/>
    <property type="project" value="TreeGrafter"/>
</dbReference>
<dbReference type="PROSITE" id="PS50012">
    <property type="entry name" value="RCC1_3"/>
    <property type="match status" value="4"/>
</dbReference>
<evidence type="ECO:0000313" key="7">
    <source>
        <dbReference type="Ensembl" id="ENSSFOP00015021066.2"/>
    </source>
</evidence>
<dbReference type="Gene3D" id="2.130.10.30">
    <property type="entry name" value="Regulator of chromosome condensation 1/beta-lactamase-inhibitor protein II"/>
    <property type="match status" value="1"/>
</dbReference>
<dbReference type="SMART" id="SM00119">
    <property type="entry name" value="HECTc"/>
    <property type="match status" value="1"/>
</dbReference>
<dbReference type="OrthoDB" id="5981550at2759"/>
<protein>
    <submittedName>
        <fullName evidence="7">Probable E3 ubiquitin-protein ligase HERC4</fullName>
    </submittedName>
</protein>
<dbReference type="InterPro" id="IPR035983">
    <property type="entry name" value="Hect_E3_ubiquitin_ligase"/>
</dbReference>
<dbReference type="AlphaFoldDB" id="A0A8C9V3K2"/>
<dbReference type="KEGG" id="sfm:108936639"/>
<dbReference type="SUPFAM" id="SSF50985">
    <property type="entry name" value="RCC1/BLIP-II"/>
    <property type="match status" value="1"/>
</dbReference>
<dbReference type="PROSITE" id="PS50237">
    <property type="entry name" value="HECT"/>
    <property type="match status" value="1"/>
</dbReference>
<dbReference type="GO" id="GO:0006511">
    <property type="term" value="P:ubiquitin-dependent protein catabolic process"/>
    <property type="evidence" value="ECO:0007669"/>
    <property type="project" value="TreeGrafter"/>
</dbReference>
<feature type="repeat" description="RCC1" evidence="5">
    <location>
        <begin position="130"/>
        <end position="182"/>
    </location>
</feature>